<dbReference type="InterPro" id="IPR008906">
    <property type="entry name" value="HATC_C_dom"/>
</dbReference>
<evidence type="ECO:0000313" key="8">
    <source>
        <dbReference type="EMBL" id="KAE9536966.1"/>
    </source>
</evidence>
<feature type="compositionally biased region" description="Acidic residues" evidence="6">
    <location>
        <begin position="71"/>
        <end position="83"/>
    </location>
</feature>
<keyword evidence="3" id="KW-0863">Zinc-finger</keyword>
<comment type="caution">
    <text evidence="8">The sequence shown here is derived from an EMBL/GenBank/DDBJ whole genome shotgun (WGS) entry which is preliminary data.</text>
</comment>
<evidence type="ECO:0000256" key="6">
    <source>
        <dbReference type="SAM" id="MobiDB-lite"/>
    </source>
</evidence>
<keyword evidence="5" id="KW-0539">Nucleus</keyword>
<dbReference type="EMBL" id="VYZN01000019">
    <property type="protein sequence ID" value="KAE9536966.1"/>
    <property type="molecule type" value="Genomic_DNA"/>
</dbReference>
<dbReference type="Proteomes" id="UP000475862">
    <property type="component" value="Unassembled WGS sequence"/>
</dbReference>
<feature type="compositionally biased region" description="Basic residues" evidence="6">
    <location>
        <begin position="96"/>
        <end position="105"/>
    </location>
</feature>
<evidence type="ECO:0000313" key="9">
    <source>
        <dbReference type="Proteomes" id="UP000475862"/>
    </source>
</evidence>
<evidence type="ECO:0000256" key="1">
    <source>
        <dbReference type="ARBA" id="ARBA00004123"/>
    </source>
</evidence>
<dbReference type="InterPro" id="IPR012337">
    <property type="entry name" value="RNaseH-like_sf"/>
</dbReference>
<keyword evidence="2" id="KW-0479">Metal-binding</keyword>
<dbReference type="AlphaFoldDB" id="A0A6G0TQ74"/>
<dbReference type="OrthoDB" id="6576725at2759"/>
<dbReference type="PANTHER" id="PTHR46481">
    <property type="entry name" value="ZINC FINGER BED DOMAIN-CONTAINING PROTEIN 4"/>
    <property type="match status" value="1"/>
</dbReference>
<feature type="compositionally biased region" description="Polar residues" evidence="6">
    <location>
        <begin position="106"/>
        <end position="119"/>
    </location>
</feature>
<feature type="compositionally biased region" description="Basic and acidic residues" evidence="6">
    <location>
        <begin position="84"/>
        <end position="95"/>
    </location>
</feature>
<evidence type="ECO:0000256" key="3">
    <source>
        <dbReference type="ARBA" id="ARBA00022771"/>
    </source>
</evidence>
<organism evidence="8 9">
    <name type="scientific">Aphis glycines</name>
    <name type="common">Soybean aphid</name>
    <dbReference type="NCBI Taxonomy" id="307491"/>
    <lineage>
        <taxon>Eukaryota</taxon>
        <taxon>Metazoa</taxon>
        <taxon>Ecdysozoa</taxon>
        <taxon>Arthropoda</taxon>
        <taxon>Hexapoda</taxon>
        <taxon>Insecta</taxon>
        <taxon>Pterygota</taxon>
        <taxon>Neoptera</taxon>
        <taxon>Paraneoptera</taxon>
        <taxon>Hemiptera</taxon>
        <taxon>Sternorrhyncha</taxon>
        <taxon>Aphidomorpha</taxon>
        <taxon>Aphidoidea</taxon>
        <taxon>Aphididae</taxon>
        <taxon>Aphidini</taxon>
        <taxon>Aphis</taxon>
        <taxon>Aphis</taxon>
    </lineage>
</organism>
<accession>A0A6G0TQ74</accession>
<dbReference type="GO" id="GO:0046983">
    <property type="term" value="F:protein dimerization activity"/>
    <property type="evidence" value="ECO:0007669"/>
    <property type="project" value="InterPro"/>
</dbReference>
<keyword evidence="4" id="KW-0862">Zinc</keyword>
<evidence type="ECO:0000256" key="2">
    <source>
        <dbReference type="ARBA" id="ARBA00022723"/>
    </source>
</evidence>
<feature type="region of interest" description="Disordered" evidence="6">
    <location>
        <begin position="63"/>
        <end position="120"/>
    </location>
</feature>
<evidence type="ECO:0000256" key="5">
    <source>
        <dbReference type="ARBA" id="ARBA00023242"/>
    </source>
</evidence>
<comment type="subcellular location">
    <subcellularLocation>
        <location evidence="1">Nucleus</location>
    </subcellularLocation>
</comment>
<dbReference type="InterPro" id="IPR052035">
    <property type="entry name" value="ZnF_BED_domain_contain"/>
</dbReference>
<reference evidence="8 9" key="1">
    <citation type="submission" date="2019-08" db="EMBL/GenBank/DDBJ databases">
        <title>The genome of the soybean aphid Biotype 1, its phylome, world population structure and adaptation to the North American continent.</title>
        <authorList>
            <person name="Giordano R."/>
            <person name="Donthu R.K."/>
            <person name="Hernandez A.G."/>
            <person name="Wright C.L."/>
            <person name="Zimin A.V."/>
        </authorList>
    </citation>
    <scope>NUCLEOTIDE SEQUENCE [LARGE SCALE GENOMIC DNA]</scope>
    <source>
        <tissue evidence="8">Whole aphids</tissue>
    </source>
</reference>
<dbReference type="GO" id="GO:0008270">
    <property type="term" value="F:zinc ion binding"/>
    <property type="evidence" value="ECO:0007669"/>
    <property type="project" value="UniProtKB-KW"/>
</dbReference>
<protein>
    <recommendedName>
        <fullName evidence="7">HAT C-terminal dimerisation domain-containing protein</fullName>
    </recommendedName>
</protein>
<name>A0A6G0TQ74_APHGL</name>
<feature type="domain" description="HAT C-terminal dimerisation" evidence="7">
    <location>
        <begin position="549"/>
        <end position="628"/>
    </location>
</feature>
<proteinExistence type="predicted"/>
<keyword evidence="9" id="KW-1185">Reference proteome</keyword>
<dbReference type="PANTHER" id="PTHR46481:SF10">
    <property type="entry name" value="ZINC FINGER BED DOMAIN-CONTAINING PROTEIN 39"/>
    <property type="match status" value="1"/>
</dbReference>
<gene>
    <name evidence="8" type="ORF">AGLY_006773</name>
</gene>
<dbReference type="GO" id="GO:0005634">
    <property type="term" value="C:nucleus"/>
    <property type="evidence" value="ECO:0007669"/>
    <property type="project" value="UniProtKB-SubCell"/>
</dbReference>
<sequence>MSMRGKSWVWQYAKRIENKAYCNLCNEDDNNEFSCPGGTTGSLGRHLTTIYGLMVNAVINKEQPRTHDEQQPENDSDEVMDIDETNKEINLEKNGRSRKRKRRTNIHYQNTNNGNNARSCSKDRCELINKALAKMIAVNQLPLSFCSSNGFHDFMSVVEPNYKPCKEEAITTRLKILSSNIEELIKKDLQDASSICCTTDCWTSISQESYITVFAHVIDSKWCAKSYTLTTHEMDKRHTAENLSEQLINTFGKWDITNKILAIVTDNAKNITNAIPLISPEIYSVKCAAHSLQLAVNCVLKNENIVNIIKQCNKIVGHFKHSTLAKTSLEEKQELLGLTKTTLLQSCKTRWNSIYLMMERLVLNRCAIFNVLADRTITSQSMAQKLEIKEHEWLFIESLIQFLKPIYVTTNIFCTENNSSISMIRPLLKQIIEKHLMQCHENEDTIVQTLKQTLASEIKRRFSLEWDSTESVLLEQIASFLDPRFKDLDHEVLSNHEAIRSKIKQIINQNNYLEPNEITTASQEQQNKHRSDLEYIFGINNEENDLTKEFQNYLAEPQLRFTLDPLEWWKTRYSKYPTIGKLAKKYMAITATSVSAERCFSTAGNIVTRKRASLSPENVNLRVFLHQNKPLTI</sequence>
<evidence type="ECO:0000256" key="4">
    <source>
        <dbReference type="ARBA" id="ARBA00022833"/>
    </source>
</evidence>
<dbReference type="SUPFAM" id="SSF53098">
    <property type="entry name" value="Ribonuclease H-like"/>
    <property type="match status" value="1"/>
</dbReference>
<dbReference type="Pfam" id="PF05699">
    <property type="entry name" value="Dimer_Tnp_hAT"/>
    <property type="match status" value="1"/>
</dbReference>
<dbReference type="SMART" id="SM00614">
    <property type="entry name" value="ZnF_BED"/>
    <property type="match status" value="1"/>
</dbReference>
<evidence type="ECO:0000259" key="7">
    <source>
        <dbReference type="Pfam" id="PF05699"/>
    </source>
</evidence>